<dbReference type="PANTHER" id="PTHR46684">
    <property type="entry name" value="TRANSCRIPTION FACTOR FAMA"/>
    <property type="match status" value="1"/>
</dbReference>
<evidence type="ECO:0000256" key="2">
    <source>
        <dbReference type="ARBA" id="ARBA00023015"/>
    </source>
</evidence>
<dbReference type="Proteomes" id="UP001152484">
    <property type="component" value="Unassembled WGS sequence"/>
</dbReference>
<feature type="compositionally biased region" description="Polar residues" evidence="6">
    <location>
        <begin position="246"/>
        <end position="261"/>
    </location>
</feature>
<dbReference type="SUPFAM" id="SSF47459">
    <property type="entry name" value="HLH, helix-loop-helix DNA-binding domain"/>
    <property type="match status" value="1"/>
</dbReference>
<dbReference type="PROSITE" id="PS50888">
    <property type="entry name" value="BHLH"/>
    <property type="match status" value="1"/>
</dbReference>
<feature type="domain" description="BHLH" evidence="7">
    <location>
        <begin position="107"/>
        <end position="158"/>
    </location>
</feature>
<feature type="compositionally biased region" description="Polar residues" evidence="6">
    <location>
        <begin position="220"/>
        <end position="239"/>
    </location>
</feature>
<dbReference type="PANTHER" id="PTHR46684:SF4">
    <property type="entry name" value="TRANSCRIPTION FACTOR SPEECHLESS"/>
    <property type="match status" value="1"/>
</dbReference>
<dbReference type="OrthoDB" id="675169at2759"/>
<dbReference type="InterPro" id="IPR011598">
    <property type="entry name" value="bHLH_dom"/>
</dbReference>
<dbReference type="Pfam" id="PF00010">
    <property type="entry name" value="HLH"/>
    <property type="match status" value="1"/>
</dbReference>
<proteinExistence type="predicted"/>
<protein>
    <recommendedName>
        <fullName evidence="7">BHLH domain-containing protein</fullName>
    </recommendedName>
</protein>
<dbReference type="Gene3D" id="4.10.280.10">
    <property type="entry name" value="Helix-loop-helix DNA-binding domain"/>
    <property type="match status" value="1"/>
</dbReference>
<sequence>MENIDDRFFDEDYSSELGARSNEASLPLDDDDIFSILEALDSNSSAPPRPPPSASAYSDFVNLLPPASNDTKAAFFETTSPRGTEGLSSPRNCKRRKTALFEDNQQQPRASHVNVERNRRKQMNEHLSVLRSLMPSVYVKRGDQASIIGGVVDYITELQQIVESLESKKQRRAFSDNLLPSPRTLKPATSILSPRGMGYPISPRGMGYPISPRGMGYPVSPTTPQRPQRPGLSTPNRNSPGAYYLPTSSPSSATLVSPQLQPATATAPPPSNELAVNSGSERAQVEVKFSGANVVLKTVSSHIRGQALKIISLLENLSLEILHVSITAINDHTMLNSFTIKIGIECQLSAEELAQQVQQSFS</sequence>
<evidence type="ECO:0000313" key="8">
    <source>
        <dbReference type="EMBL" id="CAH9069933.1"/>
    </source>
</evidence>
<accession>A0A9P1E0L4</accession>
<feature type="region of interest" description="Disordered" evidence="6">
    <location>
        <begin position="178"/>
        <end position="276"/>
    </location>
</feature>
<evidence type="ECO:0000313" key="9">
    <source>
        <dbReference type="Proteomes" id="UP001152484"/>
    </source>
</evidence>
<evidence type="ECO:0000256" key="5">
    <source>
        <dbReference type="ARBA" id="ARBA00023242"/>
    </source>
</evidence>
<dbReference type="InterPro" id="IPR036638">
    <property type="entry name" value="HLH_DNA-bd_sf"/>
</dbReference>
<dbReference type="AlphaFoldDB" id="A0A9P1E0L4"/>
<dbReference type="InterPro" id="IPR044283">
    <property type="entry name" value="FAMA/SPEECHLESS/MUTE-like"/>
</dbReference>
<keyword evidence="5" id="KW-0539">Nucleus</keyword>
<dbReference type="GO" id="GO:0003677">
    <property type="term" value="F:DNA binding"/>
    <property type="evidence" value="ECO:0007669"/>
    <property type="project" value="UniProtKB-KW"/>
</dbReference>
<organism evidence="8 9">
    <name type="scientific">Cuscuta europaea</name>
    <name type="common">European dodder</name>
    <dbReference type="NCBI Taxonomy" id="41803"/>
    <lineage>
        <taxon>Eukaryota</taxon>
        <taxon>Viridiplantae</taxon>
        <taxon>Streptophyta</taxon>
        <taxon>Embryophyta</taxon>
        <taxon>Tracheophyta</taxon>
        <taxon>Spermatophyta</taxon>
        <taxon>Magnoliopsida</taxon>
        <taxon>eudicotyledons</taxon>
        <taxon>Gunneridae</taxon>
        <taxon>Pentapetalae</taxon>
        <taxon>asterids</taxon>
        <taxon>lamiids</taxon>
        <taxon>Solanales</taxon>
        <taxon>Convolvulaceae</taxon>
        <taxon>Cuscuteae</taxon>
        <taxon>Cuscuta</taxon>
        <taxon>Cuscuta subgen. Cuscuta</taxon>
    </lineage>
</organism>
<dbReference type="GO" id="GO:0046983">
    <property type="term" value="F:protein dimerization activity"/>
    <property type="evidence" value="ECO:0007669"/>
    <property type="project" value="InterPro"/>
</dbReference>
<gene>
    <name evidence="8" type="ORF">CEURO_LOCUS3464</name>
</gene>
<feature type="region of interest" description="Disordered" evidence="6">
    <location>
        <begin position="1"/>
        <end position="25"/>
    </location>
</feature>
<keyword evidence="9" id="KW-1185">Reference proteome</keyword>
<evidence type="ECO:0000259" key="7">
    <source>
        <dbReference type="PROSITE" id="PS50888"/>
    </source>
</evidence>
<keyword evidence="4" id="KW-0804">Transcription</keyword>
<reference evidence="8" key="1">
    <citation type="submission" date="2022-07" db="EMBL/GenBank/DDBJ databases">
        <authorList>
            <person name="Macas J."/>
            <person name="Novak P."/>
            <person name="Neumann P."/>
        </authorList>
    </citation>
    <scope>NUCLEOTIDE SEQUENCE</scope>
</reference>
<keyword evidence="2" id="KW-0805">Transcription regulation</keyword>
<dbReference type="GO" id="GO:0045893">
    <property type="term" value="P:positive regulation of DNA-templated transcription"/>
    <property type="evidence" value="ECO:0007669"/>
    <property type="project" value="TreeGrafter"/>
</dbReference>
<evidence type="ECO:0000256" key="4">
    <source>
        <dbReference type="ARBA" id="ARBA00023163"/>
    </source>
</evidence>
<dbReference type="EMBL" id="CAMAPE010000005">
    <property type="protein sequence ID" value="CAH9069933.1"/>
    <property type="molecule type" value="Genomic_DNA"/>
</dbReference>
<dbReference type="GO" id="GO:0010052">
    <property type="term" value="P:guard cell differentiation"/>
    <property type="evidence" value="ECO:0007669"/>
    <property type="project" value="InterPro"/>
</dbReference>
<keyword evidence="3" id="KW-0238">DNA-binding</keyword>
<comment type="caution">
    <text evidence="8">The sequence shown here is derived from an EMBL/GenBank/DDBJ whole genome shotgun (WGS) entry which is preliminary data.</text>
</comment>
<name>A0A9P1E0L4_CUSEU</name>
<evidence type="ECO:0000256" key="6">
    <source>
        <dbReference type="SAM" id="MobiDB-lite"/>
    </source>
</evidence>
<evidence type="ECO:0000256" key="3">
    <source>
        <dbReference type="ARBA" id="ARBA00023125"/>
    </source>
</evidence>
<dbReference type="GO" id="GO:0005634">
    <property type="term" value="C:nucleus"/>
    <property type="evidence" value="ECO:0007669"/>
    <property type="project" value="UniProtKB-SubCell"/>
</dbReference>
<evidence type="ECO:0000256" key="1">
    <source>
        <dbReference type="ARBA" id="ARBA00004123"/>
    </source>
</evidence>
<comment type="subcellular location">
    <subcellularLocation>
        <location evidence="1">Nucleus</location>
    </subcellularLocation>
</comment>
<dbReference type="GO" id="GO:0003700">
    <property type="term" value="F:DNA-binding transcription factor activity"/>
    <property type="evidence" value="ECO:0007669"/>
    <property type="project" value="InterPro"/>
</dbReference>
<dbReference type="SMART" id="SM00353">
    <property type="entry name" value="HLH"/>
    <property type="match status" value="1"/>
</dbReference>